<evidence type="ECO:0000313" key="1">
    <source>
        <dbReference type="EMBL" id="JAE16531.1"/>
    </source>
</evidence>
<name>A0A0A9G1W1_ARUDO</name>
<sequence length="53" mass="5845">MNPGKGAGGEDEDGRWQVGRNPSYFLSLSWMDWILPFGFAFSNSPGFSSCQVL</sequence>
<organism evidence="1">
    <name type="scientific">Arundo donax</name>
    <name type="common">Giant reed</name>
    <name type="synonym">Donax arundinaceus</name>
    <dbReference type="NCBI Taxonomy" id="35708"/>
    <lineage>
        <taxon>Eukaryota</taxon>
        <taxon>Viridiplantae</taxon>
        <taxon>Streptophyta</taxon>
        <taxon>Embryophyta</taxon>
        <taxon>Tracheophyta</taxon>
        <taxon>Spermatophyta</taxon>
        <taxon>Magnoliopsida</taxon>
        <taxon>Liliopsida</taxon>
        <taxon>Poales</taxon>
        <taxon>Poaceae</taxon>
        <taxon>PACMAD clade</taxon>
        <taxon>Arundinoideae</taxon>
        <taxon>Arundineae</taxon>
        <taxon>Arundo</taxon>
    </lineage>
</organism>
<reference evidence="1" key="2">
    <citation type="journal article" date="2015" name="Data Brief">
        <title>Shoot transcriptome of the giant reed, Arundo donax.</title>
        <authorList>
            <person name="Barrero R.A."/>
            <person name="Guerrero F.D."/>
            <person name="Moolhuijzen P."/>
            <person name="Goolsby J.A."/>
            <person name="Tidwell J."/>
            <person name="Bellgard S.E."/>
            <person name="Bellgard M.I."/>
        </authorList>
    </citation>
    <scope>NUCLEOTIDE SEQUENCE</scope>
    <source>
        <tissue evidence="1">Shoot tissue taken approximately 20 cm above the soil surface</tissue>
    </source>
</reference>
<dbReference type="EMBL" id="GBRH01181365">
    <property type="protein sequence ID" value="JAE16531.1"/>
    <property type="molecule type" value="Transcribed_RNA"/>
</dbReference>
<dbReference type="AlphaFoldDB" id="A0A0A9G1W1"/>
<protein>
    <submittedName>
        <fullName evidence="1">Uncharacterized protein</fullName>
    </submittedName>
</protein>
<proteinExistence type="predicted"/>
<reference evidence="1" key="1">
    <citation type="submission" date="2014-09" db="EMBL/GenBank/DDBJ databases">
        <authorList>
            <person name="Magalhaes I.L.F."/>
            <person name="Oliveira U."/>
            <person name="Santos F.R."/>
            <person name="Vidigal T.H.D.A."/>
            <person name="Brescovit A.D."/>
            <person name="Santos A.J."/>
        </authorList>
    </citation>
    <scope>NUCLEOTIDE SEQUENCE</scope>
    <source>
        <tissue evidence="1">Shoot tissue taken approximately 20 cm above the soil surface</tissue>
    </source>
</reference>
<accession>A0A0A9G1W1</accession>